<evidence type="ECO:0000256" key="9">
    <source>
        <dbReference type="SAM" id="MobiDB-lite"/>
    </source>
</evidence>
<comment type="catalytic activity">
    <reaction evidence="7">
        <text>L-threonyl-[protein] + ATP = O-phospho-L-threonyl-[protein] + ADP + H(+)</text>
        <dbReference type="Rhea" id="RHEA:46608"/>
        <dbReference type="Rhea" id="RHEA-COMP:11060"/>
        <dbReference type="Rhea" id="RHEA-COMP:11605"/>
        <dbReference type="ChEBI" id="CHEBI:15378"/>
        <dbReference type="ChEBI" id="CHEBI:30013"/>
        <dbReference type="ChEBI" id="CHEBI:30616"/>
        <dbReference type="ChEBI" id="CHEBI:61977"/>
        <dbReference type="ChEBI" id="CHEBI:456216"/>
        <dbReference type="EC" id="2.7.11.1"/>
    </reaction>
</comment>
<feature type="transmembrane region" description="Helical" evidence="10">
    <location>
        <begin position="83"/>
        <end position="103"/>
    </location>
</feature>
<dbReference type="InterPro" id="IPR000719">
    <property type="entry name" value="Prot_kinase_dom"/>
</dbReference>
<protein>
    <recommendedName>
        <fullName evidence="1">non-specific serine/threonine protein kinase</fullName>
        <ecNumber evidence="1">2.7.11.1</ecNumber>
    </recommendedName>
</protein>
<evidence type="ECO:0000256" key="10">
    <source>
        <dbReference type="SAM" id="Phobius"/>
    </source>
</evidence>
<dbReference type="SMART" id="SM00220">
    <property type="entry name" value="S_TKc"/>
    <property type="match status" value="1"/>
</dbReference>
<feature type="non-terminal residue" evidence="12">
    <location>
        <position position="484"/>
    </location>
</feature>
<feature type="compositionally biased region" description="Acidic residues" evidence="9">
    <location>
        <begin position="270"/>
        <end position="284"/>
    </location>
</feature>
<evidence type="ECO:0000256" key="6">
    <source>
        <dbReference type="ARBA" id="ARBA00022840"/>
    </source>
</evidence>
<dbReference type="OMA" id="WVTIVAR"/>
<keyword evidence="5" id="KW-0418">Kinase</keyword>
<keyword evidence="6" id="KW-0067">ATP-binding</keyword>
<reference evidence="12 13" key="1">
    <citation type="journal article" date="2012" name="Genome Biol.">
        <title>Genome and low-iron response of an oceanic diatom adapted to chronic iron limitation.</title>
        <authorList>
            <person name="Lommer M."/>
            <person name="Specht M."/>
            <person name="Roy A.S."/>
            <person name="Kraemer L."/>
            <person name="Andreson R."/>
            <person name="Gutowska M.A."/>
            <person name="Wolf J."/>
            <person name="Bergner S.V."/>
            <person name="Schilhabel M.B."/>
            <person name="Klostermeier U.C."/>
            <person name="Beiko R.G."/>
            <person name="Rosenstiel P."/>
            <person name="Hippler M."/>
            <person name="Laroche J."/>
        </authorList>
    </citation>
    <scope>NUCLEOTIDE SEQUENCE [LARGE SCALE GENOMIC DNA]</scope>
    <source>
        <strain evidence="12 13">CCMP1005</strain>
    </source>
</reference>
<evidence type="ECO:0000256" key="3">
    <source>
        <dbReference type="ARBA" id="ARBA00022679"/>
    </source>
</evidence>
<comment type="caution">
    <text evidence="12">The sequence shown here is derived from an EMBL/GenBank/DDBJ whole genome shotgun (WGS) entry which is preliminary data.</text>
</comment>
<proteinExistence type="predicted"/>
<dbReference type="AlphaFoldDB" id="K0SI33"/>
<name>K0SI33_THAOC</name>
<gene>
    <name evidence="12" type="ORF">THAOC_14621</name>
</gene>
<evidence type="ECO:0000256" key="4">
    <source>
        <dbReference type="ARBA" id="ARBA00022741"/>
    </source>
</evidence>
<dbReference type="GO" id="GO:0005634">
    <property type="term" value="C:nucleus"/>
    <property type="evidence" value="ECO:0007669"/>
    <property type="project" value="TreeGrafter"/>
</dbReference>
<keyword evidence="2" id="KW-0723">Serine/threonine-protein kinase</keyword>
<sequence>MTVSPTNNGIAPVGPKKTKQPPLCWSRWVTIVARCAPKGGTRARPQPAPTGTEVWPGSAQGTCQTPNKLLNDTMTRRRVTMMAAMRLVVAFAALTAVRLGHAARAYPDGVSMKHPSYYTYDERDKTEWDAHPDFRTLPSMSSNLRRPYRRYMIRKKLGQGKFSDVYEAVDLRFHRGRSIVCRSRRGRRRRVAGFISDDGETTGDEGDETDPETDIDESINEDPSESSLVVLKCLKPVSERKIRRECLVLTHCRHLPNLVRLEGIVLPFEDTDEHDSSENDEDAGETFRKSERKIRLKENIGSITDAATDFATARAGDKQGRENDGRSPALVLGHAGKGSQWLCQNPKSPPGSEKVEKKPHLDEDEIAYFLLHLLVALDGLHEAGIIHRDVKPRNTLINRSTFRSSFNHEQVRPLVLVDLGLADFYHPGKELNCRVASRHYKSPELLIGFKQYDYAIDLWSVGCILAGMLFRKEPFFRGATNEDQ</sequence>
<dbReference type="GO" id="GO:0051726">
    <property type="term" value="P:regulation of cell cycle"/>
    <property type="evidence" value="ECO:0007669"/>
    <property type="project" value="TreeGrafter"/>
</dbReference>
<accession>K0SI33</accession>
<dbReference type="PROSITE" id="PS50011">
    <property type="entry name" value="PROTEIN_KINASE_DOM"/>
    <property type="match status" value="1"/>
</dbReference>
<evidence type="ECO:0000256" key="1">
    <source>
        <dbReference type="ARBA" id="ARBA00012513"/>
    </source>
</evidence>
<dbReference type="GO" id="GO:0005956">
    <property type="term" value="C:protein kinase CK2 complex"/>
    <property type="evidence" value="ECO:0007669"/>
    <property type="project" value="TreeGrafter"/>
</dbReference>
<dbReference type="InterPro" id="IPR045216">
    <property type="entry name" value="CK2_alpha"/>
</dbReference>
<dbReference type="GO" id="GO:0004674">
    <property type="term" value="F:protein serine/threonine kinase activity"/>
    <property type="evidence" value="ECO:0007669"/>
    <property type="project" value="UniProtKB-KW"/>
</dbReference>
<dbReference type="Proteomes" id="UP000266841">
    <property type="component" value="Unassembled WGS sequence"/>
</dbReference>
<dbReference type="Gene3D" id="1.10.510.10">
    <property type="entry name" value="Transferase(Phosphotransferase) domain 1"/>
    <property type="match status" value="1"/>
</dbReference>
<organism evidence="12 13">
    <name type="scientific">Thalassiosira oceanica</name>
    <name type="common">Marine diatom</name>
    <dbReference type="NCBI Taxonomy" id="159749"/>
    <lineage>
        <taxon>Eukaryota</taxon>
        <taxon>Sar</taxon>
        <taxon>Stramenopiles</taxon>
        <taxon>Ochrophyta</taxon>
        <taxon>Bacillariophyta</taxon>
        <taxon>Coscinodiscophyceae</taxon>
        <taxon>Thalassiosirophycidae</taxon>
        <taxon>Thalassiosirales</taxon>
        <taxon>Thalassiosiraceae</taxon>
        <taxon>Thalassiosira</taxon>
    </lineage>
</organism>
<feature type="region of interest" description="Disordered" evidence="9">
    <location>
        <begin position="192"/>
        <end position="223"/>
    </location>
</feature>
<feature type="compositionally biased region" description="Acidic residues" evidence="9">
    <location>
        <begin position="197"/>
        <end position="223"/>
    </location>
</feature>
<keyword evidence="10" id="KW-1133">Transmembrane helix</keyword>
<dbReference type="SUPFAM" id="SSF56112">
    <property type="entry name" value="Protein kinase-like (PK-like)"/>
    <property type="match status" value="1"/>
</dbReference>
<dbReference type="GO" id="GO:0005829">
    <property type="term" value="C:cytosol"/>
    <property type="evidence" value="ECO:0007669"/>
    <property type="project" value="TreeGrafter"/>
</dbReference>
<keyword evidence="10" id="KW-0472">Membrane</keyword>
<keyword evidence="10" id="KW-0812">Transmembrane</keyword>
<dbReference type="PROSITE" id="PS00108">
    <property type="entry name" value="PROTEIN_KINASE_ST"/>
    <property type="match status" value="1"/>
</dbReference>
<evidence type="ECO:0000256" key="8">
    <source>
        <dbReference type="ARBA" id="ARBA00048679"/>
    </source>
</evidence>
<evidence type="ECO:0000256" key="7">
    <source>
        <dbReference type="ARBA" id="ARBA00047899"/>
    </source>
</evidence>
<dbReference type="PANTHER" id="PTHR24054">
    <property type="entry name" value="CASEIN KINASE II SUBUNIT ALPHA"/>
    <property type="match status" value="1"/>
</dbReference>
<dbReference type="Pfam" id="PF00069">
    <property type="entry name" value="Pkinase"/>
    <property type="match status" value="1"/>
</dbReference>
<keyword evidence="13" id="KW-1185">Reference proteome</keyword>
<feature type="region of interest" description="Disordered" evidence="9">
    <location>
        <begin position="270"/>
        <end position="290"/>
    </location>
</feature>
<dbReference type="EC" id="2.7.11.1" evidence="1"/>
<dbReference type="Gene3D" id="3.30.200.20">
    <property type="entry name" value="Phosphorylase Kinase, domain 1"/>
    <property type="match status" value="1"/>
</dbReference>
<dbReference type="OrthoDB" id="43790at2759"/>
<dbReference type="InterPro" id="IPR011009">
    <property type="entry name" value="Kinase-like_dom_sf"/>
</dbReference>
<evidence type="ECO:0000313" key="12">
    <source>
        <dbReference type="EMBL" id="EJK64624.1"/>
    </source>
</evidence>
<feature type="domain" description="Protein kinase" evidence="11">
    <location>
        <begin position="151"/>
        <end position="484"/>
    </location>
</feature>
<evidence type="ECO:0000256" key="2">
    <source>
        <dbReference type="ARBA" id="ARBA00022527"/>
    </source>
</evidence>
<feature type="region of interest" description="Disordered" evidence="9">
    <location>
        <begin position="38"/>
        <end position="61"/>
    </location>
</feature>
<dbReference type="GO" id="GO:0005524">
    <property type="term" value="F:ATP binding"/>
    <property type="evidence" value="ECO:0007669"/>
    <property type="project" value="UniProtKB-KW"/>
</dbReference>
<comment type="catalytic activity">
    <reaction evidence="8">
        <text>L-seryl-[protein] + ATP = O-phospho-L-seryl-[protein] + ADP + H(+)</text>
        <dbReference type="Rhea" id="RHEA:17989"/>
        <dbReference type="Rhea" id="RHEA-COMP:9863"/>
        <dbReference type="Rhea" id="RHEA-COMP:11604"/>
        <dbReference type="ChEBI" id="CHEBI:15378"/>
        <dbReference type="ChEBI" id="CHEBI:29999"/>
        <dbReference type="ChEBI" id="CHEBI:30616"/>
        <dbReference type="ChEBI" id="CHEBI:83421"/>
        <dbReference type="ChEBI" id="CHEBI:456216"/>
        <dbReference type="EC" id="2.7.11.1"/>
    </reaction>
</comment>
<dbReference type="InterPro" id="IPR008271">
    <property type="entry name" value="Ser/Thr_kinase_AS"/>
</dbReference>
<keyword evidence="4" id="KW-0547">Nucleotide-binding</keyword>
<keyword evidence="3" id="KW-0808">Transferase</keyword>
<evidence type="ECO:0000259" key="11">
    <source>
        <dbReference type="PROSITE" id="PS50011"/>
    </source>
</evidence>
<evidence type="ECO:0000313" key="13">
    <source>
        <dbReference type="Proteomes" id="UP000266841"/>
    </source>
</evidence>
<evidence type="ECO:0000256" key="5">
    <source>
        <dbReference type="ARBA" id="ARBA00022777"/>
    </source>
</evidence>
<dbReference type="PANTHER" id="PTHR24054:SF0">
    <property type="entry name" value="CASEIN KINASE II SUBUNIT ALPHA"/>
    <property type="match status" value="1"/>
</dbReference>
<dbReference type="eggNOG" id="KOG0668">
    <property type="taxonomic scope" value="Eukaryota"/>
</dbReference>
<dbReference type="EMBL" id="AGNL01017061">
    <property type="protein sequence ID" value="EJK64624.1"/>
    <property type="molecule type" value="Genomic_DNA"/>
</dbReference>